<proteinExistence type="inferred from homology"/>
<feature type="domain" description="OmpA-like" evidence="7">
    <location>
        <begin position="74"/>
        <end position="188"/>
    </location>
</feature>
<dbReference type="PRINTS" id="PR01021">
    <property type="entry name" value="OMPADOMAIN"/>
</dbReference>
<dbReference type="PANTHER" id="PTHR30329:SF21">
    <property type="entry name" value="LIPOPROTEIN YIAD-RELATED"/>
    <property type="match status" value="1"/>
</dbReference>
<evidence type="ECO:0000256" key="2">
    <source>
        <dbReference type="ARBA" id="ARBA00022729"/>
    </source>
</evidence>
<evidence type="ECO:0000256" key="3">
    <source>
        <dbReference type="ARBA" id="ARBA00023136"/>
    </source>
</evidence>
<organism evidence="8">
    <name type="scientific">hydrothermal vent metagenome</name>
    <dbReference type="NCBI Taxonomy" id="652676"/>
    <lineage>
        <taxon>unclassified sequences</taxon>
        <taxon>metagenomes</taxon>
        <taxon>ecological metagenomes</taxon>
    </lineage>
</organism>
<evidence type="ECO:0000256" key="1">
    <source>
        <dbReference type="ARBA" id="ARBA00004442"/>
    </source>
</evidence>
<dbReference type="InterPro" id="IPR006665">
    <property type="entry name" value="OmpA-like"/>
</dbReference>
<keyword evidence="2" id="KW-0732">Signal</keyword>
<keyword evidence="3" id="KW-0472">Membrane</keyword>
<dbReference type="HAMAP" id="MF_02204">
    <property type="entry name" value="Pal"/>
    <property type="match status" value="1"/>
</dbReference>
<evidence type="ECO:0000256" key="5">
    <source>
        <dbReference type="ARBA" id="ARBA00023237"/>
    </source>
</evidence>
<dbReference type="InterPro" id="IPR039001">
    <property type="entry name" value="Pal"/>
</dbReference>
<evidence type="ECO:0000256" key="4">
    <source>
        <dbReference type="ARBA" id="ARBA00023139"/>
    </source>
</evidence>
<dbReference type="Pfam" id="PF00691">
    <property type="entry name" value="OmpA"/>
    <property type="match status" value="1"/>
</dbReference>
<evidence type="ECO:0000259" key="7">
    <source>
        <dbReference type="PROSITE" id="PS51123"/>
    </source>
</evidence>
<protein>
    <submittedName>
        <fullName evidence="8">18K peptidoglycan-associated outer membrane lipoprotein Peptidoglycan-associated lipoprotein Outer membrane protein P6 OmpA/MotB</fullName>
    </submittedName>
</protein>
<evidence type="ECO:0000313" key="8">
    <source>
        <dbReference type="EMBL" id="SFV77107.1"/>
    </source>
</evidence>
<dbReference type="InterPro" id="IPR036737">
    <property type="entry name" value="OmpA-like_sf"/>
</dbReference>
<dbReference type="Gene3D" id="3.30.1330.60">
    <property type="entry name" value="OmpA-like domain"/>
    <property type="match status" value="1"/>
</dbReference>
<dbReference type="AlphaFoldDB" id="A0A1W1D9J4"/>
<dbReference type="InterPro" id="IPR006664">
    <property type="entry name" value="OMP_bac"/>
</dbReference>
<accession>A0A1W1D9J4</accession>
<keyword evidence="5" id="KW-0998">Cell outer membrane</keyword>
<evidence type="ECO:0000256" key="6">
    <source>
        <dbReference type="ARBA" id="ARBA00023288"/>
    </source>
</evidence>
<dbReference type="CDD" id="cd07185">
    <property type="entry name" value="OmpA_C-like"/>
    <property type="match status" value="1"/>
</dbReference>
<keyword evidence="4" id="KW-0564">Palmitate</keyword>
<dbReference type="PANTHER" id="PTHR30329">
    <property type="entry name" value="STATOR ELEMENT OF FLAGELLAR MOTOR COMPLEX"/>
    <property type="match status" value="1"/>
</dbReference>
<sequence length="188" mass="21049">MKIIALLPLIAMLSACTDTGGLLESRTVVIEERSNNKVDAIVRDESNFNWSDLTGSSTSVSDSSQVSAKEQVVAKLKASNTNFILYFSYDGVDISETATQEIIKHANFMRDNPNIKLRLEGHADERGTREYNLALGENRALSVKEVLGLYEGLEGRIEVVSYGEEKPIAQSHDETSWEKNRRVEFIYE</sequence>
<dbReference type="PROSITE" id="PS51123">
    <property type="entry name" value="OMPA_2"/>
    <property type="match status" value="1"/>
</dbReference>
<comment type="subcellular location">
    <subcellularLocation>
        <location evidence="1">Cell outer membrane</location>
    </subcellularLocation>
</comment>
<dbReference type="EMBL" id="FPHQ01000163">
    <property type="protein sequence ID" value="SFV77107.1"/>
    <property type="molecule type" value="Genomic_DNA"/>
</dbReference>
<name>A0A1W1D9J4_9ZZZZ</name>
<dbReference type="PROSITE" id="PS51257">
    <property type="entry name" value="PROKAR_LIPOPROTEIN"/>
    <property type="match status" value="1"/>
</dbReference>
<reference evidence="8" key="1">
    <citation type="submission" date="2016-10" db="EMBL/GenBank/DDBJ databases">
        <authorList>
            <person name="de Groot N.N."/>
        </authorList>
    </citation>
    <scope>NUCLEOTIDE SEQUENCE</scope>
</reference>
<dbReference type="SUPFAM" id="SSF103088">
    <property type="entry name" value="OmpA-like"/>
    <property type="match status" value="1"/>
</dbReference>
<keyword evidence="6 8" id="KW-0449">Lipoprotein</keyword>
<dbReference type="GO" id="GO:0051301">
    <property type="term" value="P:cell division"/>
    <property type="evidence" value="ECO:0007669"/>
    <property type="project" value="InterPro"/>
</dbReference>
<gene>
    <name evidence="8" type="ORF">MNB_SUP05-10-56</name>
</gene>
<dbReference type="InterPro" id="IPR050330">
    <property type="entry name" value="Bact_OuterMem_StrucFunc"/>
</dbReference>
<dbReference type="GO" id="GO:0009279">
    <property type="term" value="C:cell outer membrane"/>
    <property type="evidence" value="ECO:0007669"/>
    <property type="project" value="UniProtKB-SubCell"/>
</dbReference>